<dbReference type="EMBL" id="AFAR01000213">
    <property type="protein sequence ID" value="EGF25763.1"/>
    <property type="molecule type" value="Genomic_DNA"/>
</dbReference>
<comment type="caution">
    <text evidence="1">The sequence shown here is derived from an EMBL/GenBank/DDBJ whole genome shotgun (WGS) entry which is preliminary data.</text>
</comment>
<dbReference type="AlphaFoldDB" id="F2AX73"/>
<proteinExistence type="predicted"/>
<reference evidence="1 2" key="1">
    <citation type="journal article" date="2013" name="Mar. Genomics">
        <title>Expression of sulfatases in Rhodopirellula baltica and the diversity of sulfatases in the genus Rhodopirellula.</title>
        <authorList>
            <person name="Wegner C.E."/>
            <person name="Richter-Heitmann T."/>
            <person name="Klindworth A."/>
            <person name="Klockow C."/>
            <person name="Richter M."/>
            <person name="Achstetter T."/>
            <person name="Glockner F.O."/>
            <person name="Harder J."/>
        </authorList>
    </citation>
    <scope>NUCLEOTIDE SEQUENCE [LARGE SCALE GENOMIC DNA]</scope>
    <source>
        <strain evidence="1 2">WH47</strain>
    </source>
</reference>
<sequence>MAENTALNVRFATCPVWKRFQSPVKNLGFSHFFFASPSFRKPL</sequence>
<gene>
    <name evidence="1" type="ORF">RBWH47_04824</name>
</gene>
<dbReference type="Proteomes" id="UP000006222">
    <property type="component" value="Unassembled WGS sequence"/>
</dbReference>
<evidence type="ECO:0000313" key="1">
    <source>
        <dbReference type="EMBL" id="EGF25763.1"/>
    </source>
</evidence>
<protein>
    <submittedName>
        <fullName evidence="1">Uncharacterized protein</fullName>
    </submittedName>
</protein>
<organism evidence="1 2">
    <name type="scientific">Rhodopirellula baltica WH47</name>
    <dbReference type="NCBI Taxonomy" id="991778"/>
    <lineage>
        <taxon>Bacteria</taxon>
        <taxon>Pseudomonadati</taxon>
        <taxon>Planctomycetota</taxon>
        <taxon>Planctomycetia</taxon>
        <taxon>Pirellulales</taxon>
        <taxon>Pirellulaceae</taxon>
        <taxon>Rhodopirellula</taxon>
    </lineage>
</organism>
<evidence type="ECO:0000313" key="2">
    <source>
        <dbReference type="Proteomes" id="UP000006222"/>
    </source>
</evidence>
<accession>F2AX73</accession>
<dbReference type="PATRIC" id="fig|991778.3.peg.4584"/>
<name>F2AX73_RHOBT</name>